<evidence type="ECO:0000259" key="1">
    <source>
        <dbReference type="Pfam" id="PF19835"/>
    </source>
</evidence>
<dbReference type="AlphaFoldDB" id="A0A383D2X5"/>
<feature type="domain" description="Putative endonuclease SegE-like GIY-YIG" evidence="1">
    <location>
        <begin position="7"/>
        <end position="97"/>
    </location>
</feature>
<proteinExistence type="predicted"/>
<sequence>MSYENPWLYNDVAFESEDIEDYFGFCYLLTDLENGKMYIGRKYFYQNRKKKGQRKRVRSESDWKTYYSSSKKVQHLVQEFGSARFKREILGLWKKKG</sequence>
<accession>A0A383D2X5</accession>
<name>A0A383D2X5_9ZZZZ</name>
<dbReference type="EMBL" id="UINC01213707">
    <property type="protein sequence ID" value="SVE38605.1"/>
    <property type="molecule type" value="Genomic_DNA"/>
</dbReference>
<protein>
    <recommendedName>
        <fullName evidence="1">Putative endonuclease SegE-like GIY-YIG domain-containing protein</fullName>
    </recommendedName>
</protein>
<reference evidence="2" key="1">
    <citation type="submission" date="2018-05" db="EMBL/GenBank/DDBJ databases">
        <authorList>
            <person name="Lanie J.A."/>
            <person name="Ng W.-L."/>
            <person name="Kazmierczak K.M."/>
            <person name="Andrzejewski T.M."/>
            <person name="Davidsen T.M."/>
            <person name="Wayne K.J."/>
            <person name="Tettelin H."/>
            <person name="Glass J.I."/>
            <person name="Rusch D."/>
            <person name="Podicherti R."/>
            <person name="Tsui H.-C.T."/>
            <person name="Winkler M.E."/>
        </authorList>
    </citation>
    <scope>NUCLEOTIDE SEQUENCE</scope>
</reference>
<dbReference type="InterPro" id="IPR045566">
    <property type="entry name" value="SegE-like_GIY-YIG"/>
</dbReference>
<organism evidence="2">
    <name type="scientific">marine metagenome</name>
    <dbReference type="NCBI Taxonomy" id="408172"/>
    <lineage>
        <taxon>unclassified sequences</taxon>
        <taxon>metagenomes</taxon>
        <taxon>ecological metagenomes</taxon>
    </lineage>
</organism>
<dbReference type="Pfam" id="PF19835">
    <property type="entry name" value="SegE_GIY-YIG"/>
    <property type="match status" value="1"/>
</dbReference>
<evidence type="ECO:0000313" key="2">
    <source>
        <dbReference type="EMBL" id="SVE38605.1"/>
    </source>
</evidence>
<gene>
    <name evidence="2" type="ORF">METZ01_LOCUS491459</name>
</gene>
<feature type="non-terminal residue" evidence="2">
    <location>
        <position position="97"/>
    </location>
</feature>